<comment type="catalytic activity">
    <reaction evidence="8">
        <text>DNA(n) + a 2'-deoxyribonucleoside 5'-triphosphate = DNA(n+1) + diphosphate</text>
        <dbReference type="Rhea" id="RHEA:22508"/>
        <dbReference type="Rhea" id="RHEA-COMP:17339"/>
        <dbReference type="Rhea" id="RHEA-COMP:17340"/>
        <dbReference type="ChEBI" id="CHEBI:33019"/>
        <dbReference type="ChEBI" id="CHEBI:61560"/>
        <dbReference type="ChEBI" id="CHEBI:173112"/>
        <dbReference type="EC" id="2.7.7.7"/>
    </reaction>
</comment>
<evidence type="ECO:0000256" key="6">
    <source>
        <dbReference type="ARBA" id="ARBA00022705"/>
    </source>
</evidence>
<evidence type="ECO:0000256" key="4">
    <source>
        <dbReference type="ARBA" id="ARBA00022679"/>
    </source>
</evidence>
<feature type="domain" description="Polymerase/histidinol phosphatase N-terminal" evidence="10">
    <location>
        <begin position="16"/>
        <end position="83"/>
    </location>
</feature>
<dbReference type="NCBIfam" id="NF005298">
    <property type="entry name" value="PRK06826.1"/>
    <property type="match status" value="1"/>
</dbReference>
<dbReference type="RefSeq" id="WP_013163623.1">
    <property type="nucleotide sequence ID" value="NC_014216.1"/>
</dbReference>
<dbReference type="InParanoid" id="D6Z3H0"/>
<evidence type="ECO:0000256" key="9">
    <source>
        <dbReference type="SAM" id="MobiDB-lite"/>
    </source>
</evidence>
<keyword evidence="6" id="KW-0235">DNA replication</keyword>
<dbReference type="SMART" id="SM00481">
    <property type="entry name" value="POLIIIAc"/>
    <property type="match status" value="1"/>
</dbReference>
<feature type="region of interest" description="Disordered" evidence="9">
    <location>
        <begin position="1166"/>
        <end position="1192"/>
    </location>
</feature>
<dbReference type="CDD" id="cd12113">
    <property type="entry name" value="PHP_PolIIIA_DnaE3"/>
    <property type="match status" value="1"/>
</dbReference>
<dbReference type="InterPro" id="IPR011708">
    <property type="entry name" value="DNA_pol3_alpha_NTPase_dom"/>
</dbReference>
<dbReference type="EMBL" id="CP001940">
    <property type="protein sequence ID" value="ADH86095.1"/>
    <property type="molecule type" value="Genomic_DNA"/>
</dbReference>
<dbReference type="NCBIfam" id="TIGR00594">
    <property type="entry name" value="polc"/>
    <property type="match status" value="1"/>
</dbReference>
<evidence type="ECO:0000256" key="8">
    <source>
        <dbReference type="ARBA" id="ARBA00049244"/>
    </source>
</evidence>
<evidence type="ECO:0000256" key="2">
    <source>
        <dbReference type="ARBA" id="ARBA00012417"/>
    </source>
</evidence>
<dbReference type="Pfam" id="PF07733">
    <property type="entry name" value="DNA_pol3_alpha"/>
    <property type="match status" value="1"/>
</dbReference>
<evidence type="ECO:0000313" key="12">
    <source>
        <dbReference type="Proteomes" id="UP000001508"/>
    </source>
</evidence>
<dbReference type="STRING" id="589865.DaAHT2_1400"/>
<dbReference type="FunCoup" id="D6Z3H0">
    <property type="interactions" value="348"/>
</dbReference>
<dbReference type="CDD" id="cd04485">
    <property type="entry name" value="DnaE_OBF"/>
    <property type="match status" value="1"/>
</dbReference>
<dbReference type="InterPro" id="IPR004365">
    <property type="entry name" value="NA-bd_OB_tRNA"/>
</dbReference>
<gene>
    <name evidence="11" type="ordered locus">DaAHT2_1400</name>
</gene>
<dbReference type="Gene3D" id="1.10.150.870">
    <property type="match status" value="1"/>
</dbReference>
<dbReference type="GO" id="GO:0006260">
    <property type="term" value="P:DNA replication"/>
    <property type="evidence" value="ECO:0007669"/>
    <property type="project" value="UniProtKB-KW"/>
</dbReference>
<accession>D6Z3H0</accession>
<dbReference type="KEGG" id="dak:DaAHT2_1400"/>
<dbReference type="InterPro" id="IPR040982">
    <property type="entry name" value="DNA_pol3_finger"/>
</dbReference>
<dbReference type="eggNOG" id="COG0587">
    <property type="taxonomic scope" value="Bacteria"/>
</dbReference>
<dbReference type="Pfam" id="PF02811">
    <property type="entry name" value="PHP"/>
    <property type="match status" value="1"/>
</dbReference>
<dbReference type="HOGENOM" id="CLU_001600_0_0_7"/>
<dbReference type="InterPro" id="IPR004013">
    <property type="entry name" value="PHP_dom"/>
</dbReference>
<dbReference type="SUPFAM" id="SSF89550">
    <property type="entry name" value="PHP domain-like"/>
    <property type="match status" value="1"/>
</dbReference>
<dbReference type="Gene3D" id="3.20.20.140">
    <property type="entry name" value="Metal-dependent hydrolases"/>
    <property type="match status" value="1"/>
</dbReference>
<dbReference type="InterPro" id="IPR029460">
    <property type="entry name" value="DNAPol_HHH"/>
</dbReference>
<dbReference type="Proteomes" id="UP000001508">
    <property type="component" value="Chromosome"/>
</dbReference>
<evidence type="ECO:0000313" key="11">
    <source>
        <dbReference type="EMBL" id="ADH86095.1"/>
    </source>
</evidence>
<dbReference type="PANTHER" id="PTHR32294">
    <property type="entry name" value="DNA POLYMERASE III SUBUNIT ALPHA"/>
    <property type="match status" value="1"/>
</dbReference>
<name>D6Z3H0_DESAT</name>
<evidence type="ECO:0000256" key="7">
    <source>
        <dbReference type="ARBA" id="ARBA00022932"/>
    </source>
</evidence>
<dbReference type="InterPro" id="IPR041931">
    <property type="entry name" value="DNA_pol3_alpha_thumb_dom"/>
</dbReference>
<dbReference type="GO" id="GO:0003676">
    <property type="term" value="F:nucleic acid binding"/>
    <property type="evidence" value="ECO:0007669"/>
    <property type="project" value="InterPro"/>
</dbReference>
<organism evidence="11 12">
    <name type="scientific">Desulfurivibrio alkaliphilus (strain DSM 19089 / UNIQEM U267 / AHT2)</name>
    <dbReference type="NCBI Taxonomy" id="589865"/>
    <lineage>
        <taxon>Bacteria</taxon>
        <taxon>Pseudomonadati</taxon>
        <taxon>Thermodesulfobacteriota</taxon>
        <taxon>Desulfobulbia</taxon>
        <taxon>Desulfobulbales</taxon>
        <taxon>Desulfobulbaceae</taxon>
        <taxon>Desulfurivibrio</taxon>
    </lineage>
</organism>
<evidence type="ECO:0000259" key="10">
    <source>
        <dbReference type="SMART" id="SM00481"/>
    </source>
</evidence>
<dbReference type="AlphaFoldDB" id="D6Z3H0"/>
<dbReference type="InterPro" id="IPR003141">
    <property type="entry name" value="Pol/His_phosphatase_N"/>
</dbReference>
<dbReference type="NCBIfam" id="NF004226">
    <property type="entry name" value="PRK05673.1"/>
    <property type="match status" value="1"/>
</dbReference>
<dbReference type="InterPro" id="IPR016195">
    <property type="entry name" value="Pol/histidinol_Pase-like"/>
</dbReference>
<dbReference type="EC" id="2.7.7.7" evidence="2"/>
<keyword evidence="7" id="KW-0239">DNA-directed DNA polymerase</keyword>
<evidence type="ECO:0000256" key="5">
    <source>
        <dbReference type="ARBA" id="ARBA00022695"/>
    </source>
</evidence>
<dbReference type="InterPro" id="IPR004805">
    <property type="entry name" value="DnaE2/DnaE/PolC"/>
</dbReference>
<dbReference type="Pfam" id="PF14579">
    <property type="entry name" value="HHH_6"/>
    <property type="match status" value="1"/>
</dbReference>
<keyword evidence="5" id="KW-0548">Nucleotidyltransferase</keyword>
<feature type="compositionally biased region" description="Gly residues" evidence="9">
    <location>
        <begin position="1175"/>
        <end position="1186"/>
    </location>
</feature>
<keyword evidence="4" id="KW-0808">Transferase</keyword>
<dbReference type="GO" id="GO:0008408">
    <property type="term" value="F:3'-5' exonuclease activity"/>
    <property type="evidence" value="ECO:0007669"/>
    <property type="project" value="InterPro"/>
</dbReference>
<dbReference type="Pfam" id="PF17657">
    <property type="entry name" value="DNA_pol3_finger"/>
    <property type="match status" value="1"/>
</dbReference>
<evidence type="ECO:0000256" key="3">
    <source>
        <dbReference type="ARBA" id="ARBA00019114"/>
    </source>
</evidence>
<dbReference type="GO" id="GO:0005737">
    <property type="term" value="C:cytoplasm"/>
    <property type="evidence" value="ECO:0007669"/>
    <property type="project" value="UniProtKB-SubCell"/>
</dbReference>
<dbReference type="GO" id="GO:0003887">
    <property type="term" value="F:DNA-directed DNA polymerase activity"/>
    <property type="evidence" value="ECO:0007669"/>
    <property type="project" value="UniProtKB-KW"/>
</dbReference>
<dbReference type="OrthoDB" id="9803237at2"/>
<dbReference type="PANTHER" id="PTHR32294:SF0">
    <property type="entry name" value="DNA POLYMERASE III SUBUNIT ALPHA"/>
    <property type="match status" value="1"/>
</dbReference>
<protein>
    <recommendedName>
        <fullName evidence="3">DNA polymerase III subunit alpha</fullName>
        <ecNumber evidence="2">2.7.7.7</ecNumber>
    </recommendedName>
</protein>
<keyword evidence="12" id="KW-1185">Reference proteome</keyword>
<dbReference type="Gene3D" id="1.10.10.1600">
    <property type="entry name" value="Bacterial DNA polymerase III alpha subunit, thumb domain"/>
    <property type="match status" value="1"/>
</dbReference>
<reference evidence="12" key="1">
    <citation type="submission" date="2010-02" db="EMBL/GenBank/DDBJ databases">
        <title>Complete sequence of Desulfurivibrio alkaliphilus AHT2.</title>
        <authorList>
            <consortium name="US DOE Joint Genome Institute"/>
            <person name="Pitluck S."/>
            <person name="Chertkov O."/>
            <person name="Detter J.C."/>
            <person name="Han C."/>
            <person name="Tapia R."/>
            <person name="Larimer F."/>
            <person name="Land M."/>
            <person name="Hauser L."/>
            <person name="Kyrpides N."/>
            <person name="Mikhailova N."/>
            <person name="Sorokin D.Y."/>
            <person name="Muyzer G."/>
            <person name="Woyke T."/>
        </authorList>
    </citation>
    <scope>NUCLEOTIDE SEQUENCE [LARGE SCALE GENOMIC DNA]</scope>
    <source>
        <strain evidence="12">DSM 19089 / UNIQEM U267 / AHT2</strain>
    </source>
</reference>
<evidence type="ECO:0000256" key="1">
    <source>
        <dbReference type="ARBA" id="ARBA00004496"/>
    </source>
</evidence>
<dbReference type="Pfam" id="PF01336">
    <property type="entry name" value="tRNA_anti-codon"/>
    <property type="match status" value="1"/>
</dbReference>
<sequence>MPEADTTTAVPDAGFVHLHVHTQYSMLDGAIRLDRLLAQCKEYGMEAVAITDHGAMFGALEFYVKAKKAGIKPIIGCEFYVAPADRRDKSAKSAGAAAHHLVLLAMNNEGYQNLMKLASCAQFEGFHYKPRIDYELLSRHNQGLIALTACLHGQLPMLLTRGDYDGAKAAAGKLQKLFPDRLYLELQENKIAEQQTVNDGLKKLAAELKLPLVATNDCHYLNREEAQAHEVLLCIQTGKTMADQGRFRFSTDELFFKSPAEMKKSFSHCPEAIAETVKVAARCNVELDLSSHHFPHFPIPEGETLESVFSKDAREGLEKRFTEIRRLTELTPEQEEEYRARLEHEIDVIIKMGFPGYFLIVADFINWAKDHEIPVGPGRGSGAGSLVAWAMRITDIDPMPYGLIFERFLNIERKSMPDFDVDFCQERRGEVIEYVQQKYGGAEHVAQIVTYGSMKARAVVRDVGRALGMPYGEVDRIAKLIPEELGITLDKAIDKEPRLGDLMKREPPVAELLNAARVLEGLQRHTSTHAAGVVISPKPMVEYLPLCKGPKGEVLTQYDMKHTEMTGLIKFDFLGLKTLTVIDRACKLIKGDLGREIDIGAIATDDPKTYDLLCKGDALGVFQLESSGMRSLLMKMKPEQFSDLIALVALYRPGPLESGMVDDFVNTKHGRMVAKYPLPQLEPILQETYGVIVYQEQVMKIANVLAGYSLGDADNLRRAMGKKIAAVMDAEKDKFMAGCAKNNIDPKKAEYIFDLMAKFAGYGFNKSHSAAYALVAYQTAWLKAHYPAQFMAALLSCDMGNTDKVVRYINECKEHEIEVLPPDINESFRDFTVIDDRIRFGLAAVKNVGGAALESIIEIREADGPYKSLVDFCQRVDGRKVNRRVIESLIRAGAFDSLGAKRSQLEAILDRALDQAQAAQRDKLSGQISLFAAMPTDQAERATEIELPEMPEWEEKQKLLFEKETVGFYLTGHPLDKHRRELAALTDTDLHGLAEWPDNQPARIGGLIRQFKNHRSKKGDAMAFVTLEDTVDSVEVVVFPNTYAECAHLLAGDEPIVIQGKVQKEENGVKMIADTVDGLSEAQVKYTDRVMIRLKADKVDRPKIEAVKKSIQRHHGPCPVSLNLLFPDRGEVEVAASNDLTIRPGRDFTTEVEQLLGYAALSYRKKATEEREQGRGNGWGGRGNGRSNGRRP</sequence>
<comment type="subcellular location">
    <subcellularLocation>
        <location evidence="1">Cytoplasm</location>
    </subcellularLocation>
</comment>
<proteinExistence type="predicted"/>